<keyword evidence="5 11" id="KW-0812">Transmembrane</keyword>
<evidence type="ECO:0000256" key="2">
    <source>
        <dbReference type="ARBA" id="ARBA00005551"/>
    </source>
</evidence>
<feature type="transmembrane region" description="Helical" evidence="11">
    <location>
        <begin position="163"/>
        <end position="186"/>
    </location>
</feature>
<dbReference type="AlphaFoldDB" id="A0A0V7ZN49"/>
<comment type="similarity">
    <text evidence="2">Belongs to the monovalent cation:proton antiporter 2 (CPA2) transporter (TC 2.A.37) family.</text>
</comment>
<evidence type="ECO:0000256" key="11">
    <source>
        <dbReference type="SAM" id="Phobius"/>
    </source>
</evidence>
<dbReference type="Pfam" id="PF00999">
    <property type="entry name" value="Na_H_Exchanger"/>
    <property type="match status" value="1"/>
</dbReference>
<comment type="caution">
    <text evidence="13">The sequence shown here is derived from an EMBL/GenBank/DDBJ whole genome shotgun (WGS) entry which is preliminary data.</text>
</comment>
<dbReference type="Proteomes" id="UP000053372">
    <property type="component" value="Unassembled WGS sequence"/>
</dbReference>
<evidence type="ECO:0000256" key="7">
    <source>
        <dbReference type="ARBA" id="ARBA00023053"/>
    </source>
</evidence>
<feature type="transmembrane region" description="Helical" evidence="11">
    <location>
        <begin position="43"/>
        <end position="62"/>
    </location>
</feature>
<evidence type="ECO:0000313" key="14">
    <source>
        <dbReference type="Proteomes" id="UP000053372"/>
    </source>
</evidence>
<feature type="transmembrane region" description="Helical" evidence="11">
    <location>
        <begin position="260"/>
        <end position="284"/>
    </location>
</feature>
<feature type="transmembrane region" description="Helical" evidence="11">
    <location>
        <begin position="341"/>
        <end position="361"/>
    </location>
</feature>
<evidence type="ECO:0000256" key="3">
    <source>
        <dbReference type="ARBA" id="ARBA00022448"/>
    </source>
</evidence>
<keyword evidence="6 11" id="KW-1133">Transmembrane helix</keyword>
<evidence type="ECO:0000313" key="13">
    <source>
        <dbReference type="EMBL" id="KST65702.1"/>
    </source>
</evidence>
<protein>
    <submittedName>
        <fullName evidence="13">Sodium:proton antiporter</fullName>
    </submittedName>
</protein>
<dbReference type="GO" id="GO:0016020">
    <property type="term" value="C:membrane"/>
    <property type="evidence" value="ECO:0007669"/>
    <property type="project" value="UniProtKB-SubCell"/>
</dbReference>
<name>A0A0V7ZN49_9CYAN</name>
<proteinExistence type="inferred from homology"/>
<dbReference type="PANTHER" id="PTHR43562:SF3">
    <property type="entry name" value="SODIUM ION_PROTON EXCHANGER (EUROFUNG)"/>
    <property type="match status" value="1"/>
</dbReference>
<evidence type="ECO:0000256" key="5">
    <source>
        <dbReference type="ARBA" id="ARBA00022692"/>
    </source>
</evidence>
<comment type="subcellular location">
    <subcellularLocation>
        <location evidence="1">Membrane</location>
        <topology evidence="1">Multi-pass membrane protein</topology>
    </subcellularLocation>
</comment>
<keyword evidence="7" id="KW-0915">Sodium</keyword>
<keyword evidence="10" id="KW-0739">Sodium transport</keyword>
<evidence type="ECO:0000256" key="9">
    <source>
        <dbReference type="ARBA" id="ARBA00023136"/>
    </source>
</evidence>
<evidence type="ECO:0000256" key="6">
    <source>
        <dbReference type="ARBA" id="ARBA00022989"/>
    </source>
</evidence>
<dbReference type="GO" id="GO:1902600">
    <property type="term" value="P:proton transmembrane transport"/>
    <property type="evidence" value="ECO:0007669"/>
    <property type="project" value="InterPro"/>
</dbReference>
<evidence type="ECO:0000259" key="12">
    <source>
        <dbReference type="Pfam" id="PF00999"/>
    </source>
</evidence>
<feature type="domain" description="Cation/H+ exchanger transmembrane" evidence="12">
    <location>
        <begin position="59"/>
        <end position="457"/>
    </location>
</feature>
<sequence length="488" mass="51658">MLNTTVIMNHLELDMDLSMIPILQRLPNLFLIEGTEGGGEEKAAIAAMIATAGIIFIFSLILGEICTRLKLPSVLGDLVSGILLGGSILGILIFSTEGTEANSVLLRFLQFITGVSSETMEQAYNFQMKEFLDESANIGLLTLLFTTGLESNLKELIRVGTQAVTVAFAGVIFPFTLGTLALIKFFAIGTIPALFAGAALTATSIGITAKVLQDIGSLKSDEGQIILGAAILDDILGIIILAVVLSLVQTGEIEVINVIYLLISAASFILGTIFLNHIFGSIFVATIKKINNPAALMLLAVIFLNSCALLATSIGLEAILGAFAAGLVLGETEFQKKIQELFEPFIFVYTTIFFVTVGARVDLSVLNPTVAANHKGLIIAACLIIIAIIGKVIAGFLVFADRPINRLAIGAGMIPRGEVGLVFAGLGVTTGALSNSLGAAIVVMVIVTTLIAPIILNYVFPRYSSKLDDSKDCTKITERDCLPISKFN</sequence>
<keyword evidence="9 11" id="KW-0472">Membrane</keyword>
<dbReference type="Gene3D" id="1.20.1530.20">
    <property type="match status" value="1"/>
</dbReference>
<evidence type="ECO:0000256" key="8">
    <source>
        <dbReference type="ARBA" id="ARBA00023065"/>
    </source>
</evidence>
<dbReference type="GO" id="GO:0015297">
    <property type="term" value="F:antiporter activity"/>
    <property type="evidence" value="ECO:0007669"/>
    <property type="project" value="UniProtKB-KW"/>
</dbReference>
<dbReference type="RefSeq" id="WP_027845236.1">
    <property type="nucleotide sequence ID" value="NZ_LMTZ01000105.1"/>
</dbReference>
<evidence type="ECO:0000256" key="10">
    <source>
        <dbReference type="ARBA" id="ARBA00023201"/>
    </source>
</evidence>
<dbReference type="GO" id="GO:0006814">
    <property type="term" value="P:sodium ion transport"/>
    <property type="evidence" value="ECO:0007669"/>
    <property type="project" value="UniProtKB-KW"/>
</dbReference>
<dbReference type="PANTHER" id="PTHR43562">
    <property type="entry name" value="NAPA-TYPE SODIUM/HYDROGEN ANTIPORTER"/>
    <property type="match status" value="1"/>
</dbReference>
<dbReference type="EMBL" id="LMTZ01000105">
    <property type="protein sequence ID" value="KST65702.1"/>
    <property type="molecule type" value="Genomic_DNA"/>
</dbReference>
<feature type="transmembrane region" description="Helical" evidence="11">
    <location>
        <begin position="407"/>
        <end position="433"/>
    </location>
</feature>
<dbReference type="InterPro" id="IPR038770">
    <property type="entry name" value="Na+/solute_symporter_sf"/>
</dbReference>
<feature type="transmembrane region" description="Helical" evidence="11">
    <location>
        <begin position="225"/>
        <end position="248"/>
    </location>
</feature>
<dbReference type="InterPro" id="IPR006153">
    <property type="entry name" value="Cation/H_exchanger_TM"/>
</dbReference>
<reference evidence="13 14" key="1">
    <citation type="journal article" date="2015" name="Genome Announc.">
        <title>Draft Genome of the Euendolithic (true boring) Cyanobacterium Mastigocoleus testarum strain BC008.</title>
        <authorList>
            <person name="Guida B.S."/>
            <person name="Garcia-Pichel F."/>
        </authorList>
    </citation>
    <scope>NUCLEOTIDE SEQUENCE [LARGE SCALE GENOMIC DNA]</scope>
    <source>
        <strain evidence="13 14">BC008</strain>
    </source>
</reference>
<evidence type="ECO:0000256" key="4">
    <source>
        <dbReference type="ARBA" id="ARBA00022449"/>
    </source>
</evidence>
<feature type="transmembrane region" description="Helical" evidence="11">
    <location>
        <begin position="376"/>
        <end position="400"/>
    </location>
</feature>
<feature type="transmembrane region" description="Helical" evidence="11">
    <location>
        <begin position="74"/>
        <end position="94"/>
    </location>
</feature>
<keyword evidence="8" id="KW-0406">Ion transport</keyword>
<keyword evidence="4" id="KW-0050">Antiport</keyword>
<evidence type="ECO:0000256" key="1">
    <source>
        <dbReference type="ARBA" id="ARBA00004141"/>
    </source>
</evidence>
<keyword evidence="3" id="KW-0813">Transport</keyword>
<feature type="transmembrane region" description="Helical" evidence="11">
    <location>
        <begin position="439"/>
        <end position="460"/>
    </location>
</feature>
<feature type="transmembrane region" description="Helical" evidence="11">
    <location>
        <begin position="193"/>
        <end position="213"/>
    </location>
</feature>
<feature type="transmembrane region" description="Helical" evidence="11">
    <location>
        <begin position="296"/>
        <end position="329"/>
    </location>
</feature>
<keyword evidence="14" id="KW-1185">Reference proteome</keyword>
<accession>A0A0V7ZN49</accession>
<gene>
    <name evidence="13" type="ORF">BC008_22245</name>
</gene>
<dbReference type="OrthoDB" id="9793589at2"/>
<organism evidence="13 14">
    <name type="scientific">Mastigocoleus testarum BC008</name>
    <dbReference type="NCBI Taxonomy" id="371196"/>
    <lineage>
        <taxon>Bacteria</taxon>
        <taxon>Bacillati</taxon>
        <taxon>Cyanobacteriota</taxon>
        <taxon>Cyanophyceae</taxon>
        <taxon>Nostocales</taxon>
        <taxon>Hapalosiphonaceae</taxon>
        <taxon>Mastigocoleus</taxon>
    </lineage>
</organism>